<evidence type="ECO:0000256" key="4">
    <source>
        <dbReference type="ARBA" id="ARBA00023136"/>
    </source>
</evidence>
<dbReference type="Pfam" id="PF02535">
    <property type="entry name" value="Zip"/>
    <property type="match status" value="1"/>
</dbReference>
<reference evidence="6" key="1">
    <citation type="submission" date="2011-05" db="EMBL/GenBank/DDBJ databases">
        <title>Complete sequence of chromosome of Methanothermococcus okinawensis IH1.</title>
        <authorList>
            <consortium name="US DOE Joint Genome Institute"/>
            <person name="Lucas S."/>
            <person name="Han J."/>
            <person name="Lapidus A."/>
            <person name="Cheng J.-F."/>
            <person name="Goodwin L."/>
            <person name="Pitluck S."/>
            <person name="Peters L."/>
            <person name="Mikhailova N."/>
            <person name="Held B."/>
            <person name="Han C."/>
            <person name="Tapia R."/>
            <person name="Land M."/>
            <person name="Hauser L."/>
            <person name="Kyrpides N."/>
            <person name="Ivanova N."/>
            <person name="Pagani I."/>
            <person name="Sieprawska-Lupa M."/>
            <person name="Takai K."/>
            <person name="Miyazaki J."/>
            <person name="Whitman W."/>
            <person name="Woyke T."/>
        </authorList>
    </citation>
    <scope>NUCLEOTIDE SEQUENCE</scope>
    <source>
        <strain evidence="6">IH1</strain>
    </source>
</reference>
<keyword evidence="2 5" id="KW-0812">Transmembrane</keyword>
<dbReference type="RefSeq" id="WP_013867229.1">
    <property type="nucleotide sequence ID" value="NC_015636.1"/>
</dbReference>
<feature type="transmembrane region" description="Helical" evidence="5">
    <location>
        <begin position="36"/>
        <end position="54"/>
    </location>
</feature>
<evidence type="ECO:0000313" key="6">
    <source>
        <dbReference type="EMBL" id="AEH07045.1"/>
    </source>
</evidence>
<keyword evidence="3 5" id="KW-1133">Transmembrane helix</keyword>
<dbReference type="GeneID" id="10773231"/>
<feature type="transmembrane region" description="Helical" evidence="5">
    <location>
        <begin position="188"/>
        <end position="210"/>
    </location>
</feature>
<dbReference type="GO" id="GO:0046873">
    <property type="term" value="F:metal ion transmembrane transporter activity"/>
    <property type="evidence" value="ECO:0007669"/>
    <property type="project" value="InterPro"/>
</dbReference>
<organism evidence="6 7">
    <name type="scientific">Methanothermococcus okinawensis (strain DSM 14208 / JCM 11175 / IH1)</name>
    <dbReference type="NCBI Taxonomy" id="647113"/>
    <lineage>
        <taxon>Archaea</taxon>
        <taxon>Methanobacteriati</taxon>
        <taxon>Methanobacteriota</taxon>
        <taxon>Methanomada group</taxon>
        <taxon>Methanococci</taxon>
        <taxon>Methanococcales</taxon>
        <taxon>Methanococcaceae</taxon>
        <taxon>Methanothermococcus</taxon>
    </lineage>
</organism>
<dbReference type="EMBL" id="CP002792">
    <property type="protein sequence ID" value="AEH07045.1"/>
    <property type="molecule type" value="Genomic_DNA"/>
</dbReference>
<dbReference type="Proteomes" id="UP000009296">
    <property type="component" value="Chromosome"/>
</dbReference>
<dbReference type="InterPro" id="IPR003689">
    <property type="entry name" value="ZIP"/>
</dbReference>
<proteinExistence type="predicted"/>
<feature type="transmembrane region" description="Helical" evidence="5">
    <location>
        <begin position="6"/>
        <end position="24"/>
    </location>
</feature>
<dbReference type="KEGG" id="mok:Metok_1075"/>
<dbReference type="STRING" id="647113.Metok_1075"/>
<name>F8ANJ1_METOI</name>
<comment type="subcellular location">
    <subcellularLocation>
        <location evidence="1">Membrane</location>
        <topology evidence="1">Multi-pass membrane protein</topology>
    </subcellularLocation>
</comment>
<keyword evidence="7" id="KW-1185">Reference proteome</keyword>
<protein>
    <submittedName>
        <fullName evidence="6">Zinc/iron permease</fullName>
    </submittedName>
</protein>
<gene>
    <name evidence="6" type="ordered locus">Metok_1075</name>
</gene>
<dbReference type="HOGENOM" id="CLU_1187785_0_0_2"/>
<feature type="transmembrane region" description="Helical" evidence="5">
    <location>
        <begin position="162"/>
        <end position="182"/>
    </location>
</feature>
<dbReference type="eggNOG" id="arCOG00576">
    <property type="taxonomic scope" value="Archaea"/>
</dbReference>
<sequence length="226" mass="25534">MMDEIPIYIAILSFIIMLMGEILANYSVSLKFKYEFEAVSFGFIFGVATLILIPKAYSNMFVLFALYVILGMITVYLIERYLAYCPLSKKYCAECGSLEDFKIKFIYPISFFIHTFIDGLIIAISYISGVGLPLYLAILLHKFPAGFVLISPLKGVYKNPLYPGIFVSLGTVIGTLLGLIILKNISTHILLAFSGGIFLGTFLMLVPHIYEHKKEKLSYIYYLVIY</sequence>
<evidence type="ECO:0000256" key="5">
    <source>
        <dbReference type="SAM" id="Phobius"/>
    </source>
</evidence>
<feature type="transmembrane region" description="Helical" evidence="5">
    <location>
        <begin position="105"/>
        <end position="126"/>
    </location>
</feature>
<dbReference type="AlphaFoldDB" id="F8ANJ1"/>
<evidence type="ECO:0000256" key="1">
    <source>
        <dbReference type="ARBA" id="ARBA00004141"/>
    </source>
</evidence>
<evidence type="ECO:0000256" key="3">
    <source>
        <dbReference type="ARBA" id="ARBA00022989"/>
    </source>
</evidence>
<evidence type="ECO:0000313" key="7">
    <source>
        <dbReference type="Proteomes" id="UP000009296"/>
    </source>
</evidence>
<dbReference type="GO" id="GO:0016020">
    <property type="term" value="C:membrane"/>
    <property type="evidence" value="ECO:0007669"/>
    <property type="project" value="UniProtKB-SubCell"/>
</dbReference>
<keyword evidence="4 5" id="KW-0472">Membrane</keyword>
<feature type="transmembrane region" description="Helical" evidence="5">
    <location>
        <begin position="132"/>
        <end position="150"/>
    </location>
</feature>
<evidence type="ECO:0000256" key="2">
    <source>
        <dbReference type="ARBA" id="ARBA00022692"/>
    </source>
</evidence>
<accession>F8ANJ1</accession>
<feature type="transmembrane region" description="Helical" evidence="5">
    <location>
        <begin position="60"/>
        <end position="84"/>
    </location>
</feature>